<evidence type="ECO:0000256" key="1">
    <source>
        <dbReference type="SAM" id="MobiDB-lite"/>
    </source>
</evidence>
<evidence type="ECO:0000313" key="3">
    <source>
        <dbReference type="Proteomes" id="UP000004622"/>
    </source>
</evidence>
<organism evidence="2 3">
    <name type="scientific">Nitratireductor aquibiodomus RA22</name>
    <dbReference type="NCBI Taxonomy" id="1189611"/>
    <lineage>
        <taxon>Bacteria</taxon>
        <taxon>Pseudomonadati</taxon>
        <taxon>Pseudomonadota</taxon>
        <taxon>Alphaproteobacteria</taxon>
        <taxon>Hyphomicrobiales</taxon>
        <taxon>Phyllobacteriaceae</taxon>
        <taxon>Nitratireductor</taxon>
    </lineage>
</organism>
<accession>I5BVE3</accession>
<comment type="caution">
    <text evidence="2">The sequence shown here is derived from an EMBL/GenBank/DDBJ whole genome shotgun (WGS) entry which is preliminary data.</text>
</comment>
<reference evidence="2 3" key="1">
    <citation type="journal article" date="2012" name="J. Bacteriol.">
        <title>Genome Sequence of Nitratireductor aquibiodomus Strain RA22.</title>
        <authorList>
            <person name="Singh A."/>
            <person name="Jangir P.K."/>
            <person name="Kumari C."/>
            <person name="Sharma R."/>
        </authorList>
    </citation>
    <scope>NUCLEOTIDE SEQUENCE [LARGE SCALE GENOMIC DNA]</scope>
    <source>
        <strain evidence="2 3">RA22</strain>
    </source>
</reference>
<evidence type="ECO:0000313" key="2">
    <source>
        <dbReference type="EMBL" id="EIM73545.1"/>
    </source>
</evidence>
<dbReference type="Proteomes" id="UP000004622">
    <property type="component" value="Unassembled WGS sequence"/>
</dbReference>
<sequence length="132" mass="13927">MTTLECSANSVATVPLISRRSPHTNHPLANNDARDAQVSLSGSVNSRARLESLRVDLDPDRFPRIGVDDLKTALSACRAGGEVSIEATAASAMTEPTTFGAAIFEIGETVRASICAGPPSSGTWRTFKLRSP</sequence>
<feature type="region of interest" description="Disordered" evidence="1">
    <location>
        <begin position="20"/>
        <end position="40"/>
    </location>
</feature>
<proteinExistence type="predicted"/>
<gene>
    <name evidence="2" type="ORF">A33O_15261</name>
</gene>
<dbReference type="AlphaFoldDB" id="I5BVE3"/>
<protein>
    <submittedName>
        <fullName evidence="2">Uncharacterized protein</fullName>
    </submittedName>
</protein>
<dbReference type="Gene3D" id="3.60.60.10">
    <property type="entry name" value="Penicillin V Acylase, Chain A"/>
    <property type="match status" value="1"/>
</dbReference>
<dbReference type="EMBL" id="AJXZ01000038">
    <property type="protein sequence ID" value="EIM73545.1"/>
    <property type="molecule type" value="Genomic_DNA"/>
</dbReference>
<name>I5BVE3_9HYPH</name>